<dbReference type="AlphaFoldDB" id="A0AAD7FQ37"/>
<dbReference type="Gene3D" id="3.20.20.100">
    <property type="entry name" value="NADP-dependent oxidoreductase domain"/>
    <property type="match status" value="1"/>
</dbReference>
<dbReference type="EMBL" id="JARKIF010000008">
    <property type="protein sequence ID" value="KAJ7632798.1"/>
    <property type="molecule type" value="Genomic_DNA"/>
</dbReference>
<dbReference type="InterPro" id="IPR044494">
    <property type="entry name" value="AKR3C2/3"/>
</dbReference>
<dbReference type="InterPro" id="IPR020471">
    <property type="entry name" value="AKR"/>
</dbReference>
<dbReference type="InterPro" id="IPR018170">
    <property type="entry name" value="Aldo/ket_reductase_CS"/>
</dbReference>
<organism evidence="5 6">
    <name type="scientific">Roridomyces roridus</name>
    <dbReference type="NCBI Taxonomy" id="1738132"/>
    <lineage>
        <taxon>Eukaryota</taxon>
        <taxon>Fungi</taxon>
        <taxon>Dikarya</taxon>
        <taxon>Basidiomycota</taxon>
        <taxon>Agaricomycotina</taxon>
        <taxon>Agaricomycetes</taxon>
        <taxon>Agaricomycetidae</taxon>
        <taxon>Agaricales</taxon>
        <taxon>Marasmiineae</taxon>
        <taxon>Mycenaceae</taxon>
        <taxon>Roridomyces</taxon>
    </lineage>
</organism>
<evidence type="ECO:0000256" key="2">
    <source>
        <dbReference type="PIRSR" id="PIRSR000097-2"/>
    </source>
</evidence>
<feature type="binding site" evidence="2">
    <location>
        <position position="112"/>
    </location>
    <ligand>
        <name>substrate</name>
    </ligand>
</feature>
<gene>
    <name evidence="5" type="ORF">FB45DRAFT_913526</name>
</gene>
<dbReference type="Pfam" id="PF00248">
    <property type="entry name" value="Aldo_ket_red"/>
    <property type="match status" value="1"/>
</dbReference>
<dbReference type="PROSITE" id="PS00062">
    <property type="entry name" value="ALDOKETO_REDUCTASE_2"/>
    <property type="match status" value="1"/>
</dbReference>
<dbReference type="PIRSF" id="PIRSF000097">
    <property type="entry name" value="AKR"/>
    <property type="match status" value="1"/>
</dbReference>
<feature type="domain" description="NADP-dependent oxidoreductase" evidence="4">
    <location>
        <begin position="21"/>
        <end position="284"/>
    </location>
</feature>
<feature type="active site" description="Proton donor" evidence="1">
    <location>
        <position position="53"/>
    </location>
</feature>
<dbReference type="CDD" id="cd19120">
    <property type="entry name" value="AKR_AKR3C2-3"/>
    <property type="match status" value="1"/>
</dbReference>
<protein>
    <submittedName>
        <fullName evidence="5">NADP-dependent oxidoreductase domain-containing protein</fullName>
    </submittedName>
</protein>
<dbReference type="GO" id="GO:0016652">
    <property type="term" value="F:oxidoreductase activity, acting on NAD(P)H as acceptor"/>
    <property type="evidence" value="ECO:0007669"/>
    <property type="project" value="InterPro"/>
</dbReference>
<proteinExistence type="predicted"/>
<evidence type="ECO:0000313" key="5">
    <source>
        <dbReference type="EMBL" id="KAJ7632798.1"/>
    </source>
</evidence>
<name>A0AAD7FQ37_9AGAR</name>
<feature type="site" description="Lowers pKa of active site Tyr" evidence="3">
    <location>
        <position position="82"/>
    </location>
</feature>
<evidence type="ECO:0000259" key="4">
    <source>
        <dbReference type="Pfam" id="PF00248"/>
    </source>
</evidence>
<dbReference type="PRINTS" id="PR00069">
    <property type="entry name" value="ALDKETRDTASE"/>
</dbReference>
<keyword evidence="6" id="KW-1185">Reference proteome</keyword>
<sequence>MSKTAPLIKLNDGTLCPAIGFGTGTALYGQDCAASVTQAINAGFTHLDGAQVYNNEEHLGAGIKAAMAEKSLARDDLYIVTKLKPKVNDVEGALVESLRKLEVDYVNLYLIHAPPRPFDRDALRNLWTAMEVVKSKGLARSIGVSNFTVKDLEAILTPDAEAGFEPKVVPSVNQIEFHPYVWKEAEPIVEFCLQKGIKPESYGGLVPLQRVTGGHVEKVLPAIAERYKNSGIHIEPAQILEKWILQKGAIVVTTSSKKKRLEEYLAVPELPDLTAEEIQSIEGKEESSTLHKRVYMANIFEF</sequence>
<dbReference type="InterPro" id="IPR023210">
    <property type="entry name" value="NADP_OxRdtase_dom"/>
</dbReference>
<evidence type="ECO:0000313" key="6">
    <source>
        <dbReference type="Proteomes" id="UP001221142"/>
    </source>
</evidence>
<reference evidence="5" key="1">
    <citation type="submission" date="2023-03" db="EMBL/GenBank/DDBJ databases">
        <title>Massive genome expansion in bonnet fungi (Mycena s.s.) driven by repeated elements and novel gene families across ecological guilds.</title>
        <authorList>
            <consortium name="Lawrence Berkeley National Laboratory"/>
            <person name="Harder C.B."/>
            <person name="Miyauchi S."/>
            <person name="Viragh M."/>
            <person name="Kuo A."/>
            <person name="Thoen E."/>
            <person name="Andreopoulos B."/>
            <person name="Lu D."/>
            <person name="Skrede I."/>
            <person name="Drula E."/>
            <person name="Henrissat B."/>
            <person name="Morin E."/>
            <person name="Kohler A."/>
            <person name="Barry K."/>
            <person name="LaButti K."/>
            <person name="Morin E."/>
            <person name="Salamov A."/>
            <person name="Lipzen A."/>
            <person name="Mereny Z."/>
            <person name="Hegedus B."/>
            <person name="Baldrian P."/>
            <person name="Stursova M."/>
            <person name="Weitz H."/>
            <person name="Taylor A."/>
            <person name="Grigoriev I.V."/>
            <person name="Nagy L.G."/>
            <person name="Martin F."/>
            <person name="Kauserud H."/>
        </authorList>
    </citation>
    <scope>NUCLEOTIDE SEQUENCE</scope>
    <source>
        <strain evidence="5">9284</strain>
    </source>
</reference>
<dbReference type="SUPFAM" id="SSF51430">
    <property type="entry name" value="NAD(P)-linked oxidoreductase"/>
    <property type="match status" value="1"/>
</dbReference>
<dbReference type="PANTHER" id="PTHR11732">
    <property type="entry name" value="ALDO/KETO REDUCTASE"/>
    <property type="match status" value="1"/>
</dbReference>
<evidence type="ECO:0000256" key="3">
    <source>
        <dbReference type="PIRSR" id="PIRSR000097-3"/>
    </source>
</evidence>
<accession>A0AAD7FQ37</accession>
<dbReference type="Proteomes" id="UP001221142">
    <property type="component" value="Unassembled WGS sequence"/>
</dbReference>
<dbReference type="InterPro" id="IPR036812">
    <property type="entry name" value="NAD(P)_OxRdtase_dom_sf"/>
</dbReference>
<evidence type="ECO:0000256" key="1">
    <source>
        <dbReference type="PIRSR" id="PIRSR000097-1"/>
    </source>
</evidence>
<comment type="caution">
    <text evidence="5">The sequence shown here is derived from an EMBL/GenBank/DDBJ whole genome shotgun (WGS) entry which is preliminary data.</text>
</comment>